<evidence type="ECO:0000313" key="2">
    <source>
        <dbReference type="EMBL" id="KAF0757121.1"/>
    </source>
</evidence>
<dbReference type="EMBL" id="VUJU01003670">
    <property type="protein sequence ID" value="KAF0757121.1"/>
    <property type="molecule type" value="Genomic_DNA"/>
</dbReference>
<proteinExistence type="predicted"/>
<dbReference type="Proteomes" id="UP000478052">
    <property type="component" value="Unassembled WGS sequence"/>
</dbReference>
<feature type="non-terminal residue" evidence="2">
    <location>
        <position position="1"/>
    </location>
</feature>
<dbReference type="GO" id="GO:0050839">
    <property type="term" value="F:cell adhesion molecule binding"/>
    <property type="evidence" value="ECO:0007669"/>
    <property type="project" value="TreeGrafter"/>
</dbReference>
<dbReference type="SMART" id="SM00554">
    <property type="entry name" value="FAS1"/>
    <property type="match status" value="4"/>
</dbReference>
<evidence type="ECO:0000259" key="1">
    <source>
        <dbReference type="PROSITE" id="PS50213"/>
    </source>
</evidence>
<feature type="domain" description="FAS1" evidence="1">
    <location>
        <begin position="453"/>
        <end position="584"/>
    </location>
</feature>
<reference evidence="2 4" key="1">
    <citation type="submission" date="2019-08" db="EMBL/GenBank/DDBJ databases">
        <title>Whole genome of Aphis craccivora.</title>
        <authorList>
            <person name="Voronova N.V."/>
            <person name="Shulinski R.S."/>
            <person name="Bandarenka Y.V."/>
            <person name="Zhorov D.G."/>
            <person name="Warner D."/>
        </authorList>
    </citation>
    <scope>NUCLEOTIDE SEQUENCE [LARGE SCALE GENOMIC DNA]</scope>
    <source>
        <strain evidence="2">180601</strain>
        <tissue evidence="2">Whole Body</tissue>
    </source>
</reference>
<dbReference type="GO" id="GO:0005615">
    <property type="term" value="C:extracellular space"/>
    <property type="evidence" value="ECO:0007669"/>
    <property type="project" value="TreeGrafter"/>
</dbReference>
<dbReference type="EMBL" id="VUJU01000231">
    <property type="protein sequence ID" value="KAF0771947.1"/>
    <property type="molecule type" value="Genomic_DNA"/>
</dbReference>
<sequence>PPTIVCNYHNSFIIQKVHSYYTQYIISYDCNYCFNEFDVDVRCGLWKLSSQQKHYASQIWAQCLRCRRNFIEQRWHDIAQGAWLADRRPPAATSHLRTEHVEIVRYECCLGFKSMYGCPGCTGVKPARNVMETAQELGAREFVRYIRQHGLYDSLTSGGPYTIFVPTDEAFSLLLVLYFLQAYTKAGMAWDKNPGRGNVLNIVLGHREPSEIPMSQAVSAQKPFKMDNVLRSAMESYESAIEILRYHVVPSRIVTQNVSSDVLLNTLNDGLQLRFNKYTTKIETINCVTIMRKNRIAQNGVVHLINSVLSPYSYSNRNLVQIINQNQDLSIFSKMLEVSRMHQSLKETFQTLTVMVPTDMALQRLPQNQLRRILNDETLSKAFVLKHILPTPVCLNAVTEEQYVRSLADNNYVKFSCDKTNAVTVQGNCIGNDFKLSSNGIIYAIHFPLSSGEGKSALQIMQHLGLSEFVQIVNIAGLAQTFENFNALTVFAPTNQAFRCMNPMEMYHIRSDPSAARAFVDFHIGKQIMTVENIYDGKTIESFAPGRQLRLQCVQNEFGVEGRRIHFQTVRGYNGAVHVVDHVLYPPTISVEDLIRKNDSFSLYTQAMELVLGTFSKDRTSFEFCNGMHNTYFVPTDYAFRKLGADELHRLFTNPTRMRQILDNHQADRILPSTLIGTRQQYEIKTKNEIVRLSNEDGKLMVNEAKIIETDIMTTNGLIHVVDDLILPQYRRRNE</sequence>
<name>A0A6G0YJC2_APHCR</name>
<dbReference type="SUPFAM" id="SSF82153">
    <property type="entry name" value="FAS1 domain"/>
    <property type="match status" value="4"/>
</dbReference>
<dbReference type="PANTHER" id="PTHR10900:SF114">
    <property type="entry name" value="FAS1 DOMAIN-CONTAINING PROTEIN"/>
    <property type="match status" value="1"/>
</dbReference>
<evidence type="ECO:0000313" key="3">
    <source>
        <dbReference type="EMBL" id="KAF0771947.1"/>
    </source>
</evidence>
<dbReference type="InterPro" id="IPR000782">
    <property type="entry name" value="FAS1_domain"/>
</dbReference>
<dbReference type="InterPro" id="IPR050904">
    <property type="entry name" value="Adhesion/Biosynth-related"/>
</dbReference>
<dbReference type="AlphaFoldDB" id="A0A6G0YJC2"/>
<evidence type="ECO:0000313" key="4">
    <source>
        <dbReference type="Proteomes" id="UP000478052"/>
    </source>
</evidence>
<dbReference type="Pfam" id="PF02469">
    <property type="entry name" value="Fasciclin"/>
    <property type="match status" value="5"/>
</dbReference>
<dbReference type="Gene3D" id="2.30.180.10">
    <property type="entry name" value="FAS1 domain"/>
    <property type="match status" value="4"/>
</dbReference>
<dbReference type="PROSITE" id="PS50213">
    <property type="entry name" value="FAS1"/>
    <property type="match status" value="4"/>
</dbReference>
<dbReference type="OrthoDB" id="286301at2759"/>
<gene>
    <name evidence="3" type="ORF">FWK35_00004819</name>
    <name evidence="2" type="ORF">FWK35_00010046</name>
</gene>
<keyword evidence="4" id="KW-1185">Reference proteome</keyword>
<accession>A0A6G0YJC2</accession>
<feature type="domain" description="FAS1" evidence="1">
    <location>
        <begin position="126"/>
        <end position="309"/>
    </location>
</feature>
<organism evidence="2 4">
    <name type="scientific">Aphis craccivora</name>
    <name type="common">Cowpea aphid</name>
    <dbReference type="NCBI Taxonomy" id="307492"/>
    <lineage>
        <taxon>Eukaryota</taxon>
        <taxon>Metazoa</taxon>
        <taxon>Ecdysozoa</taxon>
        <taxon>Arthropoda</taxon>
        <taxon>Hexapoda</taxon>
        <taxon>Insecta</taxon>
        <taxon>Pterygota</taxon>
        <taxon>Neoptera</taxon>
        <taxon>Paraneoptera</taxon>
        <taxon>Hemiptera</taxon>
        <taxon>Sternorrhyncha</taxon>
        <taxon>Aphidomorpha</taxon>
        <taxon>Aphidoidea</taxon>
        <taxon>Aphididae</taxon>
        <taxon>Aphidini</taxon>
        <taxon>Aphis</taxon>
        <taxon>Aphis</taxon>
    </lineage>
</organism>
<dbReference type="PANTHER" id="PTHR10900">
    <property type="entry name" value="PERIOSTIN-RELATED"/>
    <property type="match status" value="1"/>
</dbReference>
<dbReference type="GO" id="GO:0031012">
    <property type="term" value="C:extracellular matrix"/>
    <property type="evidence" value="ECO:0007669"/>
    <property type="project" value="TreeGrafter"/>
</dbReference>
<dbReference type="InterPro" id="IPR036378">
    <property type="entry name" value="FAS1_dom_sf"/>
</dbReference>
<protein>
    <submittedName>
        <fullName evidence="2">Transforming growth factor-beta-induced protein ig-h3</fullName>
    </submittedName>
</protein>
<dbReference type="GO" id="GO:0007155">
    <property type="term" value="P:cell adhesion"/>
    <property type="evidence" value="ECO:0007669"/>
    <property type="project" value="TreeGrafter"/>
</dbReference>
<comment type="caution">
    <text evidence="2">The sequence shown here is derived from an EMBL/GenBank/DDBJ whole genome shotgun (WGS) entry which is preliminary data.</text>
</comment>
<feature type="domain" description="FAS1" evidence="1">
    <location>
        <begin position="316"/>
        <end position="449"/>
    </location>
</feature>
<feature type="domain" description="FAS1" evidence="1">
    <location>
        <begin position="588"/>
        <end position="726"/>
    </location>
</feature>
<dbReference type="GO" id="GO:0030198">
    <property type="term" value="P:extracellular matrix organization"/>
    <property type="evidence" value="ECO:0007669"/>
    <property type="project" value="TreeGrafter"/>
</dbReference>